<proteinExistence type="predicted"/>
<dbReference type="EMBL" id="CP049074">
    <property type="protein sequence ID" value="QKR00109.1"/>
    <property type="molecule type" value="Genomic_DNA"/>
</dbReference>
<evidence type="ECO:0000313" key="3">
    <source>
        <dbReference type="Proteomes" id="UP000509301"/>
    </source>
</evidence>
<organism evidence="2 3">
    <name type="scientific">Metallosphaera tengchongensis</name>
    <dbReference type="NCBI Taxonomy" id="1532350"/>
    <lineage>
        <taxon>Archaea</taxon>
        <taxon>Thermoproteota</taxon>
        <taxon>Thermoprotei</taxon>
        <taxon>Sulfolobales</taxon>
        <taxon>Sulfolobaceae</taxon>
        <taxon>Metallosphaera</taxon>
    </lineage>
</organism>
<dbReference type="AlphaFoldDB" id="A0A6N0NWV8"/>
<feature type="transmembrane region" description="Helical" evidence="1">
    <location>
        <begin position="7"/>
        <end position="32"/>
    </location>
</feature>
<keyword evidence="3" id="KW-1185">Reference proteome</keyword>
<feature type="transmembrane region" description="Helical" evidence="1">
    <location>
        <begin position="52"/>
        <end position="73"/>
    </location>
</feature>
<evidence type="ECO:0000313" key="2">
    <source>
        <dbReference type="EMBL" id="QKR00109.1"/>
    </source>
</evidence>
<reference evidence="2 3" key="1">
    <citation type="submission" date="2020-02" db="EMBL/GenBank/DDBJ databases">
        <title>Comparative genome analysis reveals the metabolism and evolution of the thermophilic archaeal genus Metallosphaera.</title>
        <authorList>
            <person name="Jiang C."/>
        </authorList>
    </citation>
    <scope>NUCLEOTIDE SEQUENCE [LARGE SCALE GENOMIC DNA]</scope>
    <source>
        <strain evidence="2 3">Ric-A</strain>
    </source>
</reference>
<dbReference type="GeneID" id="55641630"/>
<dbReference type="RefSeq" id="WP_174630778.1">
    <property type="nucleotide sequence ID" value="NZ_CP049074.1"/>
</dbReference>
<evidence type="ECO:0000256" key="1">
    <source>
        <dbReference type="SAM" id="Phobius"/>
    </source>
</evidence>
<accession>A0A6N0NWV8</accession>
<dbReference type="Proteomes" id="UP000509301">
    <property type="component" value="Chromosome"/>
</dbReference>
<keyword evidence="1" id="KW-0812">Transmembrane</keyword>
<dbReference type="KEGG" id="mten:GWK48_06730"/>
<gene>
    <name evidence="2" type="ORF">GWK48_06730</name>
</gene>
<protein>
    <submittedName>
        <fullName evidence="2">Uncharacterized protein</fullName>
    </submittedName>
</protein>
<dbReference type="OrthoDB" id="43826at2157"/>
<sequence>MANGRTFLYLGVLLAIVGIILLAVGTTTWTYPREVFAVNGMNLVTGSTTPNYFFNFIGLAILLFGVGSLLSHVELGRRSKR</sequence>
<keyword evidence="1" id="KW-1133">Transmembrane helix</keyword>
<keyword evidence="1" id="KW-0472">Membrane</keyword>
<name>A0A6N0NWV8_9CREN</name>